<evidence type="ECO:0000313" key="2">
    <source>
        <dbReference type="EMBL" id="QJD95070.1"/>
    </source>
</evidence>
<reference evidence="2 3" key="1">
    <citation type="submission" date="2020-04" db="EMBL/GenBank/DDBJ databases">
        <title>Genome sequencing of novel species.</title>
        <authorList>
            <person name="Heo J."/>
            <person name="Kim S.-J."/>
            <person name="Kim J.-S."/>
            <person name="Hong S.-B."/>
            <person name="Kwon S.-W."/>
        </authorList>
    </citation>
    <scope>NUCLEOTIDE SEQUENCE [LARGE SCALE GENOMIC DNA]</scope>
    <source>
        <strain evidence="2 3">F39-2</strain>
    </source>
</reference>
<protein>
    <submittedName>
        <fullName evidence="2">Glycosyltransferase family 2 protein</fullName>
    </submittedName>
</protein>
<name>A0A7L5DVE8_9SPHI</name>
<evidence type="ECO:0000313" key="3">
    <source>
        <dbReference type="Proteomes" id="UP000503278"/>
    </source>
</evidence>
<organism evidence="2 3">
    <name type="scientific">Mucilaginibacter robiniae</name>
    <dbReference type="NCBI Taxonomy" id="2728022"/>
    <lineage>
        <taxon>Bacteria</taxon>
        <taxon>Pseudomonadati</taxon>
        <taxon>Bacteroidota</taxon>
        <taxon>Sphingobacteriia</taxon>
        <taxon>Sphingobacteriales</taxon>
        <taxon>Sphingobacteriaceae</taxon>
        <taxon>Mucilaginibacter</taxon>
    </lineage>
</organism>
<evidence type="ECO:0000259" key="1">
    <source>
        <dbReference type="Pfam" id="PF00535"/>
    </source>
</evidence>
<dbReference type="Pfam" id="PF00535">
    <property type="entry name" value="Glycos_transf_2"/>
    <property type="match status" value="1"/>
</dbReference>
<sequence length="390" mass="44076">MSVLAAATPVFGLVVADPVFQTAAKPLTELKVCVVVPVKDEALHLQQTLDALRCQTDEAGVLLNAQYYEVLVLANNCTDHSYTIARAYQQQYPDFQLHVDEVFLPPASANIGTVRRMLMDEAYRRLLQSGNINGIIASTDGDTIVDSQWIYHVINEIAAGNDAVGGRILAHSTANSARLHHLRNVTYRCLLAKAEALIDPQPHDPWPRHFQYFGASLAVTCAMYHKAGRLPQVPYLEDDAFHKALVRQDARIRKSYKVKVYTSDRTSGRVSIGFSEQLKKWTDESDAQIPQLVESTIGTLHSYHIRKKLRDCREHYLQIGAVSRKAVTQLSQELQADVIWLQHQIENLPSFGLLWEVVEPLLQRTTLYNHYQPEFIGHAIQQLRSFVKEK</sequence>
<dbReference type="InterPro" id="IPR029044">
    <property type="entry name" value="Nucleotide-diphossugar_trans"/>
</dbReference>
<dbReference type="InterPro" id="IPR001173">
    <property type="entry name" value="Glyco_trans_2-like"/>
</dbReference>
<dbReference type="Gene3D" id="3.90.550.10">
    <property type="entry name" value="Spore Coat Polysaccharide Biosynthesis Protein SpsA, Chain A"/>
    <property type="match status" value="1"/>
</dbReference>
<dbReference type="Proteomes" id="UP000503278">
    <property type="component" value="Chromosome"/>
</dbReference>
<dbReference type="CDD" id="cd00761">
    <property type="entry name" value="Glyco_tranf_GTA_type"/>
    <property type="match status" value="1"/>
</dbReference>
<gene>
    <name evidence="2" type="ORF">HH214_03850</name>
</gene>
<dbReference type="KEGG" id="mrob:HH214_03850"/>
<dbReference type="RefSeq" id="WP_169606087.1">
    <property type="nucleotide sequence ID" value="NZ_CP051682.1"/>
</dbReference>
<dbReference type="SUPFAM" id="SSF53448">
    <property type="entry name" value="Nucleotide-diphospho-sugar transferases"/>
    <property type="match status" value="1"/>
</dbReference>
<feature type="domain" description="Glycosyltransferase 2-like" evidence="1">
    <location>
        <begin position="33"/>
        <end position="186"/>
    </location>
</feature>
<accession>A0A7L5DVE8</accession>
<proteinExistence type="predicted"/>
<dbReference type="AlphaFoldDB" id="A0A7L5DVE8"/>
<keyword evidence="2" id="KW-0808">Transferase</keyword>
<dbReference type="GO" id="GO:0016740">
    <property type="term" value="F:transferase activity"/>
    <property type="evidence" value="ECO:0007669"/>
    <property type="project" value="UniProtKB-KW"/>
</dbReference>
<dbReference type="EMBL" id="CP051682">
    <property type="protein sequence ID" value="QJD95070.1"/>
    <property type="molecule type" value="Genomic_DNA"/>
</dbReference>
<keyword evidence="3" id="KW-1185">Reference proteome</keyword>